<dbReference type="AlphaFoldDB" id="A0A6C0I0X4"/>
<organism evidence="3">
    <name type="scientific">viral metagenome</name>
    <dbReference type="NCBI Taxonomy" id="1070528"/>
    <lineage>
        <taxon>unclassified sequences</taxon>
        <taxon>metagenomes</taxon>
        <taxon>organismal metagenomes</taxon>
    </lineage>
</organism>
<evidence type="ECO:0000259" key="2">
    <source>
        <dbReference type="Pfam" id="PF00892"/>
    </source>
</evidence>
<feature type="transmembrane region" description="Helical" evidence="1">
    <location>
        <begin position="109"/>
        <end position="127"/>
    </location>
</feature>
<dbReference type="InterPro" id="IPR037185">
    <property type="entry name" value="EmrE-like"/>
</dbReference>
<evidence type="ECO:0000256" key="1">
    <source>
        <dbReference type="SAM" id="Phobius"/>
    </source>
</evidence>
<feature type="transmembrane region" description="Helical" evidence="1">
    <location>
        <begin position="139"/>
        <end position="156"/>
    </location>
</feature>
<proteinExistence type="predicted"/>
<dbReference type="Pfam" id="PF00892">
    <property type="entry name" value="EamA"/>
    <property type="match status" value="1"/>
</dbReference>
<dbReference type="SUPFAM" id="SSF103481">
    <property type="entry name" value="Multidrug resistance efflux transporter EmrE"/>
    <property type="match status" value="1"/>
</dbReference>
<feature type="transmembrane region" description="Helical" evidence="1">
    <location>
        <begin position="86"/>
        <end position="103"/>
    </location>
</feature>
<feature type="domain" description="EamA" evidence="2">
    <location>
        <begin position="138"/>
        <end position="266"/>
    </location>
</feature>
<dbReference type="InterPro" id="IPR000620">
    <property type="entry name" value="EamA_dom"/>
</dbReference>
<feature type="transmembrane region" description="Helical" evidence="1">
    <location>
        <begin position="168"/>
        <end position="184"/>
    </location>
</feature>
<sequence length="268" mass="30710">MLYEIISKLASESLLSLYPIFVKNIGLPLLLQTWSRCFSYAIISSFFVDYSFILNAMTTTSGLLLSFITMIHIYTSYRGFELLESGIAYSIFYLYPIMILLMANEKINPIIFLSLVGVFLLVSNEKFNIMSIIESPEGLIMILLAAFTEANIYFLVRDIKTTNNWNHIFISYFVGAIFLSIYFFKNIMEIKLNGRLSLSLGINLIIGLLGYLLRFFAISRLDTVLYASLSYFGIFMAFVYGILFNNESIDLKKVIGSLFIIISNYWLL</sequence>
<keyword evidence="1" id="KW-0812">Transmembrane</keyword>
<feature type="transmembrane region" description="Helical" evidence="1">
    <location>
        <begin position="52"/>
        <end position="74"/>
    </location>
</feature>
<keyword evidence="1" id="KW-0472">Membrane</keyword>
<accession>A0A6C0I0X4</accession>
<feature type="transmembrane region" description="Helical" evidence="1">
    <location>
        <begin position="224"/>
        <end position="244"/>
    </location>
</feature>
<evidence type="ECO:0000313" key="3">
    <source>
        <dbReference type="EMBL" id="QHT86006.1"/>
    </source>
</evidence>
<reference evidence="3" key="1">
    <citation type="journal article" date="2020" name="Nature">
        <title>Giant virus diversity and host interactions through global metagenomics.</title>
        <authorList>
            <person name="Schulz F."/>
            <person name="Roux S."/>
            <person name="Paez-Espino D."/>
            <person name="Jungbluth S."/>
            <person name="Walsh D.A."/>
            <person name="Denef V.J."/>
            <person name="McMahon K.D."/>
            <person name="Konstantinidis K.T."/>
            <person name="Eloe-Fadrosh E.A."/>
            <person name="Kyrpides N.C."/>
            <person name="Woyke T."/>
        </authorList>
    </citation>
    <scope>NUCLEOTIDE SEQUENCE</scope>
    <source>
        <strain evidence="3">GVMAG-M-3300023184-184</strain>
    </source>
</reference>
<name>A0A6C0I0X4_9ZZZZ</name>
<dbReference type="EMBL" id="MN740057">
    <property type="protein sequence ID" value="QHT86006.1"/>
    <property type="molecule type" value="Genomic_DNA"/>
</dbReference>
<protein>
    <recommendedName>
        <fullName evidence="2">EamA domain-containing protein</fullName>
    </recommendedName>
</protein>
<keyword evidence="1" id="KW-1133">Transmembrane helix</keyword>
<dbReference type="GO" id="GO:0016020">
    <property type="term" value="C:membrane"/>
    <property type="evidence" value="ECO:0007669"/>
    <property type="project" value="InterPro"/>
</dbReference>
<feature type="transmembrane region" description="Helical" evidence="1">
    <location>
        <begin position="196"/>
        <end position="218"/>
    </location>
</feature>